<comment type="caution">
    <text evidence="3">The sequence shown here is derived from an EMBL/GenBank/DDBJ whole genome shotgun (WGS) entry which is preliminary data.</text>
</comment>
<accession>A0A9W6B3Y7</accession>
<feature type="chain" id="PRO_5040852480" evidence="2">
    <location>
        <begin position="19"/>
        <end position="177"/>
    </location>
</feature>
<feature type="region of interest" description="Disordered" evidence="1">
    <location>
        <begin position="83"/>
        <end position="111"/>
    </location>
</feature>
<gene>
    <name evidence="3" type="ORF">NBRC110019_10390</name>
</gene>
<keyword evidence="4" id="KW-1185">Reference proteome</keyword>
<evidence type="ECO:0000313" key="4">
    <source>
        <dbReference type="Proteomes" id="UP001143545"/>
    </source>
</evidence>
<dbReference type="EMBL" id="BRVP01000006">
    <property type="protein sequence ID" value="GLB52000.1"/>
    <property type="molecule type" value="Genomic_DNA"/>
</dbReference>
<sequence>MKKLLVLATILVTTVAMAQGNFQEKVKGRDGKDPRPGFERMMEDFTPEQIATLKTKRLTLALDLTEKQQKELLKVNTKMATKRKAKFEAMKTKREKAKDGEFERPTAEERFAMENERLDEQIAFKNKMKSILTDEQYQKWYTMREQRKEGMKKHMKSNFKDGKRHRLEGSIGQKSRQ</sequence>
<protein>
    <submittedName>
        <fullName evidence="3">DUF4890 domain-containing protein</fullName>
    </submittedName>
</protein>
<dbReference type="AlphaFoldDB" id="A0A9W6B3Y7"/>
<keyword evidence="2" id="KW-0732">Signal</keyword>
<feature type="region of interest" description="Disordered" evidence="1">
    <location>
        <begin position="146"/>
        <end position="177"/>
    </location>
</feature>
<evidence type="ECO:0000256" key="2">
    <source>
        <dbReference type="SAM" id="SignalP"/>
    </source>
</evidence>
<dbReference type="RefSeq" id="WP_281753051.1">
    <property type="nucleotide sequence ID" value="NZ_BRVP01000006.1"/>
</dbReference>
<name>A0A9W6B3Y7_9FLAO</name>
<feature type="signal peptide" evidence="2">
    <location>
        <begin position="1"/>
        <end position="18"/>
    </location>
</feature>
<feature type="compositionally biased region" description="Basic residues" evidence="1">
    <location>
        <begin position="150"/>
        <end position="166"/>
    </location>
</feature>
<proteinExistence type="predicted"/>
<evidence type="ECO:0000256" key="1">
    <source>
        <dbReference type="SAM" id="MobiDB-lite"/>
    </source>
</evidence>
<dbReference type="Proteomes" id="UP001143545">
    <property type="component" value="Unassembled WGS sequence"/>
</dbReference>
<organism evidence="3 4">
    <name type="scientific">Neptunitalea chrysea</name>
    <dbReference type="NCBI Taxonomy" id="1647581"/>
    <lineage>
        <taxon>Bacteria</taxon>
        <taxon>Pseudomonadati</taxon>
        <taxon>Bacteroidota</taxon>
        <taxon>Flavobacteriia</taxon>
        <taxon>Flavobacteriales</taxon>
        <taxon>Flavobacteriaceae</taxon>
        <taxon>Neptunitalea</taxon>
    </lineage>
</organism>
<feature type="compositionally biased region" description="Basic and acidic residues" evidence="1">
    <location>
        <begin position="86"/>
        <end position="111"/>
    </location>
</feature>
<reference evidence="3" key="1">
    <citation type="submission" date="2022-07" db="EMBL/GenBank/DDBJ databases">
        <title>Taxonomy of Novel Oxalotrophic and Methylotrophic Bacteria.</title>
        <authorList>
            <person name="Sahin N."/>
            <person name="Tani A."/>
        </authorList>
    </citation>
    <scope>NUCLEOTIDE SEQUENCE</scope>
    <source>
        <strain evidence="3">AM327</strain>
    </source>
</reference>
<dbReference type="Gene3D" id="1.20.120.1490">
    <property type="match status" value="1"/>
</dbReference>
<evidence type="ECO:0000313" key="3">
    <source>
        <dbReference type="EMBL" id="GLB52000.1"/>
    </source>
</evidence>